<gene>
    <name evidence="1" type="ORF">D5086_000204</name>
</gene>
<reference evidence="1 2" key="1">
    <citation type="journal article" date="2024" name="Plant Biotechnol. J.">
        <title>Genome and CRISPR/Cas9 system of a widespread forest tree (Populus alba) in the world.</title>
        <authorList>
            <person name="Liu Y.J."/>
            <person name="Jiang P.F."/>
            <person name="Han X.M."/>
            <person name="Li X.Y."/>
            <person name="Wang H.M."/>
            <person name="Wang Y.J."/>
            <person name="Wang X.X."/>
            <person name="Zeng Q.Y."/>
        </authorList>
    </citation>
    <scope>NUCLEOTIDE SEQUENCE [LARGE SCALE GENOMIC DNA]</scope>
    <source>
        <strain evidence="2">cv. PAL-ZL1</strain>
    </source>
</reference>
<name>A0ACC4CVY0_POPAL</name>
<accession>A0ACC4CVY0</accession>
<evidence type="ECO:0000313" key="2">
    <source>
        <dbReference type="Proteomes" id="UP000309997"/>
    </source>
</evidence>
<dbReference type="Proteomes" id="UP000309997">
    <property type="component" value="Unassembled WGS sequence"/>
</dbReference>
<proteinExistence type="predicted"/>
<comment type="caution">
    <text evidence="1">The sequence shown here is derived from an EMBL/GenBank/DDBJ whole genome shotgun (WGS) entry which is preliminary data.</text>
</comment>
<dbReference type="EMBL" id="RCHU02000001">
    <property type="protein sequence ID" value="KAL3609184.1"/>
    <property type="molecule type" value="Genomic_DNA"/>
</dbReference>
<evidence type="ECO:0000313" key="1">
    <source>
        <dbReference type="EMBL" id="KAL3609184.1"/>
    </source>
</evidence>
<organism evidence="1 2">
    <name type="scientific">Populus alba</name>
    <name type="common">White poplar</name>
    <dbReference type="NCBI Taxonomy" id="43335"/>
    <lineage>
        <taxon>Eukaryota</taxon>
        <taxon>Viridiplantae</taxon>
        <taxon>Streptophyta</taxon>
        <taxon>Embryophyta</taxon>
        <taxon>Tracheophyta</taxon>
        <taxon>Spermatophyta</taxon>
        <taxon>Magnoliopsida</taxon>
        <taxon>eudicotyledons</taxon>
        <taxon>Gunneridae</taxon>
        <taxon>Pentapetalae</taxon>
        <taxon>rosids</taxon>
        <taxon>fabids</taxon>
        <taxon>Malpighiales</taxon>
        <taxon>Salicaceae</taxon>
        <taxon>Saliceae</taxon>
        <taxon>Populus</taxon>
    </lineage>
</organism>
<protein>
    <submittedName>
        <fullName evidence="1">Uncharacterized protein</fullName>
    </submittedName>
</protein>
<keyword evidence="2" id="KW-1185">Reference proteome</keyword>
<sequence length="176" mass="19261">MRNNMSVCFTFSRKLLATEKGSFEVERNLFGPFNLGGAGRSCGFSVGASEGFCGGARASSGEIVGVEADLGIQWIMPLTDWAWISIIKLPIVGWKMECIGKMLHGFGRLVGFDKTSVQSPALFALRILVGTKNVVQVAICRGESMEVLRKIWDCSANQATAAINKRKIRRKIKKTN</sequence>